<reference evidence="19 20" key="1">
    <citation type="submission" date="2017-06" db="EMBL/GenBank/DDBJ databases">
        <title>Comparative genomic analysis of Ambrosia Fusariam Clade fungi.</title>
        <authorList>
            <person name="Stajich J.E."/>
            <person name="Carrillo J."/>
            <person name="Kijimoto T."/>
            <person name="Eskalen A."/>
            <person name="O'Donnell K."/>
            <person name="Kasson M."/>
        </authorList>
    </citation>
    <scope>NUCLEOTIDE SEQUENCE [LARGE SCALE GENOMIC DNA]</scope>
    <source>
        <strain evidence="19 20">NRRL62584</strain>
    </source>
</reference>
<keyword evidence="12" id="KW-0624">Polysaccharide degradation</keyword>
<dbReference type="Proteomes" id="UP000288168">
    <property type="component" value="Unassembled WGS sequence"/>
</dbReference>
<evidence type="ECO:0000313" key="20">
    <source>
        <dbReference type="Proteomes" id="UP000288168"/>
    </source>
</evidence>
<feature type="region of interest" description="Disordered" evidence="16">
    <location>
        <begin position="252"/>
        <end position="367"/>
    </location>
</feature>
<evidence type="ECO:0000256" key="11">
    <source>
        <dbReference type="ARBA" id="ARBA00023277"/>
    </source>
</evidence>
<organism evidence="19 20">
    <name type="scientific">Fusarium duplospermum</name>
    <dbReference type="NCBI Taxonomy" id="1325734"/>
    <lineage>
        <taxon>Eukaryota</taxon>
        <taxon>Fungi</taxon>
        <taxon>Dikarya</taxon>
        <taxon>Ascomycota</taxon>
        <taxon>Pezizomycotina</taxon>
        <taxon>Sordariomycetes</taxon>
        <taxon>Hypocreomycetidae</taxon>
        <taxon>Hypocreales</taxon>
        <taxon>Nectriaceae</taxon>
        <taxon>Fusarium</taxon>
        <taxon>Fusarium solani species complex</taxon>
    </lineage>
</organism>
<dbReference type="OrthoDB" id="5271017at2759"/>
<feature type="domain" description="Auxiliary Activity family 9 catalytic" evidence="18">
    <location>
        <begin position="21"/>
        <end position="229"/>
    </location>
</feature>
<evidence type="ECO:0000256" key="15">
    <source>
        <dbReference type="ARBA" id="ARBA00047174"/>
    </source>
</evidence>
<protein>
    <recommendedName>
        <fullName evidence="15">lytic cellulose monooxygenase (C4-dehydrogenating)</fullName>
        <ecNumber evidence="15">1.14.99.56</ecNumber>
    </recommendedName>
</protein>
<feature type="compositionally biased region" description="Low complexity" evidence="16">
    <location>
        <begin position="258"/>
        <end position="303"/>
    </location>
</feature>
<evidence type="ECO:0000256" key="3">
    <source>
        <dbReference type="ARBA" id="ARBA00022525"/>
    </source>
</evidence>
<dbReference type="GO" id="GO:0005576">
    <property type="term" value="C:extracellular region"/>
    <property type="evidence" value="ECO:0007669"/>
    <property type="project" value="UniProtKB-SubCell"/>
</dbReference>
<keyword evidence="10" id="KW-1015">Disulfide bond</keyword>
<dbReference type="GO" id="GO:0046872">
    <property type="term" value="F:metal ion binding"/>
    <property type="evidence" value="ECO:0007669"/>
    <property type="project" value="UniProtKB-KW"/>
</dbReference>
<feature type="signal peptide" evidence="17">
    <location>
        <begin position="1"/>
        <end position="20"/>
    </location>
</feature>
<evidence type="ECO:0000256" key="13">
    <source>
        <dbReference type="ARBA" id="ARBA00044502"/>
    </source>
</evidence>
<comment type="cofactor">
    <cofactor evidence="1">
        <name>Cu(2+)</name>
        <dbReference type="ChEBI" id="CHEBI:29036"/>
    </cofactor>
</comment>
<keyword evidence="11" id="KW-0119">Carbohydrate metabolism</keyword>
<evidence type="ECO:0000256" key="14">
    <source>
        <dbReference type="ARBA" id="ARBA00045077"/>
    </source>
</evidence>
<dbReference type="STRING" id="1325734.A0A428PUS7"/>
<comment type="catalytic activity">
    <reaction evidence="14">
        <text>[(1-&gt;4)-beta-D-glucosyl]n+m + reduced acceptor + O2 = 4-dehydro-beta-D-glucosyl-[(1-&gt;4)-beta-D-glucosyl]n-1 + [(1-&gt;4)-beta-D-glucosyl]m + acceptor + H2O.</text>
        <dbReference type="EC" id="1.14.99.56"/>
    </reaction>
</comment>
<evidence type="ECO:0000256" key="2">
    <source>
        <dbReference type="ARBA" id="ARBA00004613"/>
    </source>
</evidence>
<evidence type="ECO:0000313" key="19">
    <source>
        <dbReference type="EMBL" id="RSL56776.1"/>
    </source>
</evidence>
<evidence type="ECO:0000256" key="12">
    <source>
        <dbReference type="ARBA" id="ARBA00023326"/>
    </source>
</evidence>
<keyword evidence="6" id="KW-0136">Cellulose degradation</keyword>
<evidence type="ECO:0000259" key="18">
    <source>
        <dbReference type="Pfam" id="PF03443"/>
    </source>
</evidence>
<evidence type="ECO:0000256" key="1">
    <source>
        <dbReference type="ARBA" id="ARBA00001973"/>
    </source>
</evidence>
<accession>A0A428PUS7</accession>
<evidence type="ECO:0000256" key="8">
    <source>
        <dbReference type="ARBA" id="ARBA00023008"/>
    </source>
</evidence>
<gene>
    <name evidence="19" type="ORF">CEP54_008672</name>
</gene>
<dbReference type="PANTHER" id="PTHR33353:SF10">
    <property type="entry name" value="ENDO-BETA-1,4-GLUCANASE D"/>
    <property type="match status" value="1"/>
</dbReference>
<dbReference type="InterPro" id="IPR049892">
    <property type="entry name" value="AA9"/>
</dbReference>
<keyword evidence="7" id="KW-0560">Oxidoreductase</keyword>
<dbReference type="AlphaFoldDB" id="A0A428PUS7"/>
<dbReference type="GO" id="GO:0004497">
    <property type="term" value="F:monooxygenase activity"/>
    <property type="evidence" value="ECO:0007669"/>
    <property type="project" value="UniProtKB-KW"/>
</dbReference>
<dbReference type="PANTHER" id="PTHR33353">
    <property type="entry name" value="PUTATIVE (AFU_ORTHOLOGUE AFUA_1G12560)-RELATED"/>
    <property type="match status" value="1"/>
</dbReference>
<evidence type="ECO:0000256" key="9">
    <source>
        <dbReference type="ARBA" id="ARBA00023033"/>
    </source>
</evidence>
<feature type="compositionally biased region" description="Basic residues" evidence="16">
    <location>
        <begin position="344"/>
        <end position="367"/>
    </location>
</feature>
<evidence type="ECO:0000256" key="10">
    <source>
        <dbReference type="ARBA" id="ARBA00023157"/>
    </source>
</evidence>
<dbReference type="InterPro" id="IPR005103">
    <property type="entry name" value="AA9_LPMO"/>
</dbReference>
<keyword evidence="20" id="KW-1185">Reference proteome</keyword>
<keyword evidence="3" id="KW-0964">Secreted</keyword>
<proteinExistence type="inferred from homology"/>
<evidence type="ECO:0000256" key="7">
    <source>
        <dbReference type="ARBA" id="ARBA00023002"/>
    </source>
</evidence>
<comment type="caution">
    <text evidence="19">The sequence shown here is derived from an EMBL/GenBank/DDBJ whole genome shotgun (WGS) entry which is preliminary data.</text>
</comment>
<sequence length="367" mass="37429">MRASLSSVLAVAAALPSVFAHYNFEALIVNGKATEPYEYVRQTTNSNSPIEDVTSKDIVCNAGGLDADIRAKTKTHAVAPGDEVGFTVNVEIGHPGPLAVYMSKAPSGTEASDYLGDGDWFKVYELTTSDITDAGLQWATYVNNQGIHNFTFTLPDELASGTYLMRAEHVGLHAAGSKGGAQFYIGCAQLTVEGSGSGTPTDTVQFPGAYDGSEPGLLINIYYPAPTSYTAPGPKVWPSGCEDHTANLAGQATDGDCTGSDASGNSGSGSGEAPAASSGSPASEAPAATSAPAAEAPTPTFATLVPSVTAPSNGTAPVPTAQEEPSAVNTAAPVATKAPGSNCSRRRRARRAAAKRAAAKRAAKRSA</sequence>
<dbReference type="EC" id="1.14.99.56" evidence="15"/>
<evidence type="ECO:0000256" key="5">
    <source>
        <dbReference type="ARBA" id="ARBA00022729"/>
    </source>
</evidence>
<dbReference type="EMBL" id="NKCI01000088">
    <property type="protein sequence ID" value="RSL56776.1"/>
    <property type="molecule type" value="Genomic_DNA"/>
</dbReference>
<dbReference type="CDD" id="cd21175">
    <property type="entry name" value="LPMO_AA9"/>
    <property type="match status" value="1"/>
</dbReference>
<comment type="similarity">
    <text evidence="13">Belongs to the polysaccharide monooxygenase AA9 family.</text>
</comment>
<keyword evidence="9" id="KW-0503">Monooxygenase</keyword>
<evidence type="ECO:0000256" key="4">
    <source>
        <dbReference type="ARBA" id="ARBA00022723"/>
    </source>
</evidence>
<dbReference type="GO" id="GO:0030245">
    <property type="term" value="P:cellulose catabolic process"/>
    <property type="evidence" value="ECO:0007669"/>
    <property type="project" value="UniProtKB-KW"/>
</dbReference>
<evidence type="ECO:0000256" key="17">
    <source>
        <dbReference type="SAM" id="SignalP"/>
    </source>
</evidence>
<keyword evidence="4" id="KW-0479">Metal-binding</keyword>
<name>A0A428PUS7_9HYPO</name>
<feature type="chain" id="PRO_5019268096" description="lytic cellulose monooxygenase (C4-dehydrogenating)" evidence="17">
    <location>
        <begin position="21"/>
        <end position="367"/>
    </location>
</feature>
<comment type="subcellular location">
    <subcellularLocation>
        <location evidence="2">Secreted</location>
    </subcellularLocation>
</comment>
<dbReference type="Pfam" id="PF03443">
    <property type="entry name" value="AA9"/>
    <property type="match status" value="1"/>
</dbReference>
<evidence type="ECO:0000256" key="16">
    <source>
        <dbReference type="SAM" id="MobiDB-lite"/>
    </source>
</evidence>
<dbReference type="Gene3D" id="2.70.50.70">
    <property type="match status" value="1"/>
</dbReference>
<keyword evidence="8" id="KW-0186">Copper</keyword>
<evidence type="ECO:0000256" key="6">
    <source>
        <dbReference type="ARBA" id="ARBA00023001"/>
    </source>
</evidence>
<keyword evidence="5 17" id="KW-0732">Signal</keyword>